<dbReference type="Pfam" id="PF00702">
    <property type="entry name" value="Hydrolase"/>
    <property type="match status" value="1"/>
</dbReference>
<keyword evidence="2" id="KW-1185">Reference proteome</keyword>
<name>A0AAE3KDU8_9PSEU</name>
<dbReference type="SUPFAM" id="SSF56784">
    <property type="entry name" value="HAD-like"/>
    <property type="match status" value="1"/>
</dbReference>
<dbReference type="InterPro" id="IPR051806">
    <property type="entry name" value="HAD-like_SPP"/>
</dbReference>
<dbReference type="EMBL" id="JAMTCK010000003">
    <property type="protein sequence ID" value="MCP2164526.1"/>
    <property type="molecule type" value="Genomic_DNA"/>
</dbReference>
<protein>
    <submittedName>
        <fullName evidence="1">Haloacid dehalogenase superfamily, subfamily IA, variant 3 with third motif having DD or ED</fullName>
    </submittedName>
</protein>
<dbReference type="SFLD" id="SFLDG01135">
    <property type="entry name" value="C1.5.6:_HAD__Beta-PGM__Phospha"/>
    <property type="match status" value="1"/>
</dbReference>
<dbReference type="Gene3D" id="3.40.50.1000">
    <property type="entry name" value="HAD superfamily/HAD-like"/>
    <property type="match status" value="1"/>
</dbReference>
<comment type="caution">
    <text evidence="1">The sequence shown here is derived from an EMBL/GenBank/DDBJ whole genome shotgun (WGS) entry which is preliminary data.</text>
</comment>
<dbReference type="PANTHER" id="PTHR43481">
    <property type="entry name" value="FRUCTOSE-1-PHOSPHATE PHOSPHATASE"/>
    <property type="match status" value="1"/>
</dbReference>
<dbReference type="SFLD" id="SFLDS00003">
    <property type="entry name" value="Haloacid_Dehalogenase"/>
    <property type="match status" value="1"/>
</dbReference>
<proteinExistence type="predicted"/>
<reference evidence="1" key="1">
    <citation type="submission" date="2022-06" db="EMBL/GenBank/DDBJ databases">
        <title>Genomic Encyclopedia of Archaeal and Bacterial Type Strains, Phase II (KMG-II): from individual species to whole genera.</title>
        <authorList>
            <person name="Goeker M."/>
        </authorList>
    </citation>
    <scope>NUCLEOTIDE SEQUENCE</scope>
    <source>
        <strain evidence="1">DSM 43935</strain>
    </source>
</reference>
<dbReference type="NCBIfam" id="TIGR01509">
    <property type="entry name" value="HAD-SF-IA-v3"/>
    <property type="match status" value="1"/>
</dbReference>
<accession>A0AAE3KDU8</accession>
<dbReference type="PANTHER" id="PTHR43481:SF4">
    <property type="entry name" value="GLYCEROL-1-PHOSPHATE PHOSPHOHYDROLASE 1-RELATED"/>
    <property type="match status" value="1"/>
</dbReference>
<dbReference type="RefSeq" id="WP_253768270.1">
    <property type="nucleotide sequence ID" value="NZ_JAMTCK010000003.1"/>
</dbReference>
<evidence type="ECO:0000313" key="1">
    <source>
        <dbReference type="EMBL" id="MCP2164526.1"/>
    </source>
</evidence>
<organism evidence="1 2">
    <name type="scientific">Goodfellowiella coeruleoviolacea</name>
    <dbReference type="NCBI Taxonomy" id="334858"/>
    <lineage>
        <taxon>Bacteria</taxon>
        <taxon>Bacillati</taxon>
        <taxon>Actinomycetota</taxon>
        <taxon>Actinomycetes</taxon>
        <taxon>Pseudonocardiales</taxon>
        <taxon>Pseudonocardiaceae</taxon>
        <taxon>Goodfellowiella</taxon>
    </lineage>
</organism>
<dbReference type="SFLD" id="SFLDG01129">
    <property type="entry name" value="C1.5:_HAD__Beta-PGM__Phosphata"/>
    <property type="match status" value="1"/>
</dbReference>
<dbReference type="GO" id="GO:0050308">
    <property type="term" value="F:sugar-phosphatase activity"/>
    <property type="evidence" value="ECO:0007669"/>
    <property type="project" value="TreeGrafter"/>
</dbReference>
<dbReference type="AlphaFoldDB" id="A0AAE3KDU8"/>
<sequence>MTTSPSGYAGVIFDLDGVIVDTEHLWEQSWTASAKGRGYAWTAEDTTTVQGMSAPEWARYLAERVGAPERADEVEDECVQFMIDKVLGGEGPLLDGARELVTTVAELVPIAVASSAPRRLISAVLAEHGLADRFSALCSSEEVPRGKPAPDVYLEAARRLGLDPARGFGIEDSSNGMRAAHAAGLTLVALPNRVYPPKPDALALAEFVADDHAKARDFLVGRLSEGARR</sequence>
<dbReference type="Gene3D" id="1.10.150.240">
    <property type="entry name" value="Putative phosphatase, domain 2"/>
    <property type="match status" value="1"/>
</dbReference>
<dbReference type="Proteomes" id="UP001206128">
    <property type="component" value="Unassembled WGS sequence"/>
</dbReference>
<dbReference type="InterPro" id="IPR036412">
    <property type="entry name" value="HAD-like_sf"/>
</dbReference>
<dbReference type="InterPro" id="IPR006439">
    <property type="entry name" value="HAD-SF_hydro_IA"/>
</dbReference>
<evidence type="ECO:0000313" key="2">
    <source>
        <dbReference type="Proteomes" id="UP001206128"/>
    </source>
</evidence>
<gene>
    <name evidence="1" type="ORF">LX83_001366</name>
</gene>
<dbReference type="InterPro" id="IPR023198">
    <property type="entry name" value="PGP-like_dom2"/>
</dbReference>
<dbReference type="InterPro" id="IPR023214">
    <property type="entry name" value="HAD_sf"/>
</dbReference>